<dbReference type="InterPro" id="IPR050189">
    <property type="entry name" value="MFS_Efflux_Transporters"/>
</dbReference>
<feature type="transmembrane region" description="Helical" evidence="7">
    <location>
        <begin position="306"/>
        <end position="328"/>
    </location>
</feature>
<evidence type="ECO:0000256" key="4">
    <source>
        <dbReference type="ARBA" id="ARBA00022989"/>
    </source>
</evidence>
<dbReference type="CDD" id="cd17324">
    <property type="entry name" value="MFS_NepI_like"/>
    <property type="match status" value="1"/>
</dbReference>
<feature type="transmembrane region" description="Helical" evidence="7">
    <location>
        <begin position="120"/>
        <end position="140"/>
    </location>
</feature>
<keyword evidence="5 7" id="KW-0472">Membrane</keyword>
<evidence type="ECO:0000313" key="9">
    <source>
        <dbReference type="EMBL" id="NYI75822.1"/>
    </source>
</evidence>
<feature type="transmembrane region" description="Helical" evidence="7">
    <location>
        <begin position="147"/>
        <end position="166"/>
    </location>
</feature>
<feature type="transmembrane region" description="Helical" evidence="7">
    <location>
        <begin position="220"/>
        <end position="242"/>
    </location>
</feature>
<keyword evidence="3 7" id="KW-0812">Transmembrane</keyword>
<feature type="transmembrane region" description="Helical" evidence="7">
    <location>
        <begin position="90"/>
        <end position="114"/>
    </location>
</feature>
<evidence type="ECO:0000256" key="5">
    <source>
        <dbReference type="ARBA" id="ARBA00023136"/>
    </source>
</evidence>
<sequence length="393" mass="39549">MTTTSSDTTPPPITSPSTGQGRATPVVALAAGIAILVSSEFLPAGVLPTMARDLGISEGTAGLAVAATAIAGALTAPSIAMVLPRMDRRTLLVGLLVAAAVANLAVAVAPGFIVLLLGHLVLGAAIAGYWSFAFAVGTYASPGRDHVISTSIALGVTVATIVGLPLGSLLADGPGWRWGFAAAAVLSLVAAAALARALPPVPAHPGAGLSMMRQALRNPRLVAGVALVVVVVLGNFVAYPFIRIAISDTTPGNGMWMLALWGLGGLFGNLAAGRFSDRLRLVVTVAPILLAGGLVLTLLAESTPAMALAMIVWGFGMNMVPVATQLWVTRVERERTESALALQVTAFQLAITLGAALGGAVLDQYGVELVLLIGAAAAAVAAAGFGSLRVPRG</sequence>
<dbReference type="InterPro" id="IPR011701">
    <property type="entry name" value="MFS"/>
</dbReference>
<evidence type="ECO:0000256" key="2">
    <source>
        <dbReference type="ARBA" id="ARBA00022475"/>
    </source>
</evidence>
<dbReference type="SUPFAM" id="SSF103473">
    <property type="entry name" value="MFS general substrate transporter"/>
    <property type="match status" value="1"/>
</dbReference>
<dbReference type="Proteomes" id="UP000564496">
    <property type="component" value="Unassembled WGS sequence"/>
</dbReference>
<evidence type="ECO:0000256" key="1">
    <source>
        <dbReference type="ARBA" id="ARBA00004651"/>
    </source>
</evidence>
<dbReference type="AlphaFoldDB" id="A0A7Z0DI89"/>
<gene>
    <name evidence="9" type="ORF">BJ988_000470</name>
</gene>
<comment type="caution">
    <text evidence="9">The sequence shown here is derived from an EMBL/GenBank/DDBJ whole genome shotgun (WGS) entry which is preliminary data.</text>
</comment>
<feature type="region of interest" description="Disordered" evidence="6">
    <location>
        <begin position="1"/>
        <end position="21"/>
    </location>
</feature>
<comment type="subcellular location">
    <subcellularLocation>
        <location evidence="1">Cell membrane</location>
        <topology evidence="1">Multi-pass membrane protein</topology>
    </subcellularLocation>
</comment>
<dbReference type="EMBL" id="JACBZR010000001">
    <property type="protein sequence ID" value="NYI75822.1"/>
    <property type="molecule type" value="Genomic_DNA"/>
</dbReference>
<dbReference type="InterPro" id="IPR020846">
    <property type="entry name" value="MFS_dom"/>
</dbReference>
<dbReference type="Pfam" id="PF07690">
    <property type="entry name" value="MFS_1"/>
    <property type="match status" value="1"/>
</dbReference>
<evidence type="ECO:0000256" key="3">
    <source>
        <dbReference type="ARBA" id="ARBA00022692"/>
    </source>
</evidence>
<feature type="transmembrane region" description="Helical" evidence="7">
    <location>
        <begin position="26"/>
        <end position="47"/>
    </location>
</feature>
<dbReference type="PANTHER" id="PTHR43124:SF5">
    <property type="entry name" value="PURINE RIBONUCLEOSIDE EFFLUX PUMP NEPI"/>
    <property type="match status" value="1"/>
</dbReference>
<evidence type="ECO:0000313" key="10">
    <source>
        <dbReference type="Proteomes" id="UP000564496"/>
    </source>
</evidence>
<evidence type="ECO:0000256" key="7">
    <source>
        <dbReference type="SAM" id="Phobius"/>
    </source>
</evidence>
<organism evidence="9 10">
    <name type="scientific">Nocardioides panzhihuensis</name>
    <dbReference type="NCBI Taxonomy" id="860243"/>
    <lineage>
        <taxon>Bacteria</taxon>
        <taxon>Bacillati</taxon>
        <taxon>Actinomycetota</taxon>
        <taxon>Actinomycetes</taxon>
        <taxon>Propionibacteriales</taxon>
        <taxon>Nocardioidaceae</taxon>
        <taxon>Nocardioides</taxon>
    </lineage>
</organism>
<dbReference type="PROSITE" id="PS50850">
    <property type="entry name" value="MFS"/>
    <property type="match status" value="1"/>
</dbReference>
<dbReference type="InterPro" id="IPR036259">
    <property type="entry name" value="MFS_trans_sf"/>
</dbReference>
<keyword evidence="2" id="KW-1003">Cell membrane</keyword>
<evidence type="ECO:0000256" key="6">
    <source>
        <dbReference type="SAM" id="MobiDB-lite"/>
    </source>
</evidence>
<reference evidence="9 10" key="1">
    <citation type="submission" date="2020-07" db="EMBL/GenBank/DDBJ databases">
        <title>Sequencing the genomes of 1000 actinobacteria strains.</title>
        <authorList>
            <person name="Klenk H.-P."/>
        </authorList>
    </citation>
    <scope>NUCLEOTIDE SEQUENCE [LARGE SCALE GENOMIC DNA]</scope>
    <source>
        <strain evidence="9 10">DSM 26487</strain>
    </source>
</reference>
<dbReference type="GO" id="GO:0005886">
    <property type="term" value="C:plasma membrane"/>
    <property type="evidence" value="ECO:0007669"/>
    <property type="project" value="UniProtKB-SubCell"/>
</dbReference>
<feature type="transmembrane region" description="Helical" evidence="7">
    <location>
        <begin position="367"/>
        <end position="388"/>
    </location>
</feature>
<feature type="domain" description="Major facilitator superfamily (MFS) profile" evidence="8">
    <location>
        <begin position="24"/>
        <end position="393"/>
    </location>
</feature>
<proteinExistence type="predicted"/>
<dbReference type="RefSeq" id="WP_218860532.1">
    <property type="nucleotide sequence ID" value="NZ_JACBZR010000001.1"/>
</dbReference>
<dbReference type="PANTHER" id="PTHR43124">
    <property type="entry name" value="PURINE EFFLUX PUMP PBUE"/>
    <property type="match status" value="1"/>
</dbReference>
<feature type="transmembrane region" description="Helical" evidence="7">
    <location>
        <begin position="178"/>
        <end position="199"/>
    </location>
</feature>
<name>A0A7Z0DI89_9ACTN</name>
<dbReference type="GO" id="GO:0022857">
    <property type="term" value="F:transmembrane transporter activity"/>
    <property type="evidence" value="ECO:0007669"/>
    <property type="project" value="InterPro"/>
</dbReference>
<accession>A0A7Z0DI89</accession>
<evidence type="ECO:0000259" key="8">
    <source>
        <dbReference type="PROSITE" id="PS50850"/>
    </source>
</evidence>
<feature type="transmembrane region" description="Helical" evidence="7">
    <location>
        <begin position="340"/>
        <end position="361"/>
    </location>
</feature>
<feature type="transmembrane region" description="Helical" evidence="7">
    <location>
        <begin position="279"/>
        <end position="300"/>
    </location>
</feature>
<feature type="transmembrane region" description="Helical" evidence="7">
    <location>
        <begin position="254"/>
        <end position="272"/>
    </location>
</feature>
<dbReference type="Gene3D" id="1.20.1250.20">
    <property type="entry name" value="MFS general substrate transporter like domains"/>
    <property type="match status" value="1"/>
</dbReference>
<keyword evidence="10" id="KW-1185">Reference proteome</keyword>
<feature type="transmembrane region" description="Helical" evidence="7">
    <location>
        <begin position="59"/>
        <end position="83"/>
    </location>
</feature>
<keyword evidence="4 7" id="KW-1133">Transmembrane helix</keyword>
<protein>
    <submittedName>
        <fullName evidence="9">Putative MFS family arabinose efflux permease</fullName>
    </submittedName>
</protein>